<comment type="catalytic activity">
    <reaction evidence="10">
        <text>L-threonyl-[protein] + ATP = O-phospho-L-threonyl-[protein] + ADP + H(+)</text>
        <dbReference type="Rhea" id="RHEA:46608"/>
        <dbReference type="Rhea" id="RHEA-COMP:11060"/>
        <dbReference type="Rhea" id="RHEA-COMP:11605"/>
        <dbReference type="ChEBI" id="CHEBI:15378"/>
        <dbReference type="ChEBI" id="CHEBI:30013"/>
        <dbReference type="ChEBI" id="CHEBI:30616"/>
        <dbReference type="ChEBI" id="CHEBI:61977"/>
        <dbReference type="ChEBI" id="CHEBI:456216"/>
        <dbReference type="EC" id="2.7.11.1"/>
    </reaction>
</comment>
<evidence type="ECO:0000256" key="7">
    <source>
        <dbReference type="ARBA" id="ARBA00022840"/>
    </source>
</evidence>
<reference evidence="16 17" key="1">
    <citation type="submission" date="2021-07" db="EMBL/GenBank/DDBJ databases">
        <title>The Aristolochia fimbriata genome: insights into angiosperm evolution, floral development and chemical biosynthesis.</title>
        <authorList>
            <person name="Jiao Y."/>
        </authorList>
    </citation>
    <scope>NUCLEOTIDE SEQUENCE [LARGE SCALE GENOMIC DNA]</scope>
    <source>
        <strain evidence="16">IBCAS-2021</strain>
        <tissue evidence="16">Leaf</tissue>
    </source>
</reference>
<sequence>MTMSWAVAFGVTGGVASGVTVIAFIWFCMKQCKKHNNRSSETASSDPSALVEWNRGGGSSSATGATHGGRQFSLDELEHATKHFSESNIIGEGTFGLVYKGLLRDGTVVAIKQRRRPPKQEFEEEVYHLSEIWHRNLVTLHGYCQEDGLRILVFEHLPNGSICNHLYDTGQDSRTCPDFKQRLSIALNAARGLSHLHSLTPPLVHKNFKTSNVLVDENFIAKVADAGIVKLLERTDDAGSLTHIITDNIFCDPEVGELTAFSEASDVYSFGVFLLELVTGQEIACLQSGNRDNLTHWVESRIDSGELVDHRLHSTFTSAVMKDLIGLTLWCLTLTGDKRPKMEVVATKLDIILEKERSLTTVMGEGTSTVTTATQLFTG</sequence>
<evidence type="ECO:0000256" key="12">
    <source>
        <dbReference type="PROSITE-ProRule" id="PRU10141"/>
    </source>
</evidence>
<dbReference type="Gene3D" id="1.10.510.10">
    <property type="entry name" value="Transferase(Phosphotransferase) domain 1"/>
    <property type="match status" value="1"/>
</dbReference>
<feature type="transmembrane region" description="Helical" evidence="14">
    <location>
        <begin position="6"/>
        <end position="29"/>
    </location>
</feature>
<dbReference type="InterPro" id="IPR011009">
    <property type="entry name" value="Kinase-like_dom_sf"/>
</dbReference>
<dbReference type="PANTHER" id="PTHR47982">
    <property type="entry name" value="PROLINE-RICH RECEPTOR-LIKE PROTEIN KINASE PERK4"/>
    <property type="match status" value="1"/>
</dbReference>
<keyword evidence="4" id="KW-0808">Transferase</keyword>
<evidence type="ECO:0000313" key="16">
    <source>
        <dbReference type="EMBL" id="KAG9443722.1"/>
    </source>
</evidence>
<dbReference type="FunFam" id="1.10.510.10:FF:000430">
    <property type="entry name" value="Protein kinase superfamily protein"/>
    <property type="match status" value="1"/>
</dbReference>
<feature type="binding site" evidence="12">
    <location>
        <position position="112"/>
    </location>
    <ligand>
        <name>ATP</name>
        <dbReference type="ChEBI" id="CHEBI:30616"/>
    </ligand>
</feature>
<comment type="caution">
    <text evidence="16">The sequence shown here is derived from an EMBL/GenBank/DDBJ whole genome shotgun (WGS) entry which is preliminary data.</text>
</comment>
<dbReference type="InterPro" id="IPR017441">
    <property type="entry name" value="Protein_kinase_ATP_BS"/>
</dbReference>
<keyword evidence="5 14" id="KW-0812">Transmembrane</keyword>
<dbReference type="Gene3D" id="3.30.200.20">
    <property type="entry name" value="Phosphorylase Kinase, domain 1"/>
    <property type="match status" value="1"/>
</dbReference>
<dbReference type="GO" id="GO:0005524">
    <property type="term" value="F:ATP binding"/>
    <property type="evidence" value="ECO:0007669"/>
    <property type="project" value="UniProtKB-UniRule"/>
</dbReference>
<evidence type="ECO:0000256" key="1">
    <source>
        <dbReference type="ARBA" id="ARBA00004162"/>
    </source>
</evidence>
<dbReference type="Pfam" id="PF07714">
    <property type="entry name" value="PK_Tyr_Ser-Thr"/>
    <property type="match status" value="1"/>
</dbReference>
<feature type="domain" description="Protein kinase" evidence="15">
    <location>
        <begin position="84"/>
        <end position="353"/>
    </location>
</feature>
<evidence type="ECO:0000256" key="2">
    <source>
        <dbReference type="ARBA" id="ARBA00012513"/>
    </source>
</evidence>
<accession>A0AAV7E4E4</accession>
<name>A0AAV7E4E4_ARIFI</name>
<keyword evidence="8 14" id="KW-1133">Transmembrane helix</keyword>
<evidence type="ECO:0000256" key="3">
    <source>
        <dbReference type="ARBA" id="ARBA00022527"/>
    </source>
</evidence>
<evidence type="ECO:0000256" key="4">
    <source>
        <dbReference type="ARBA" id="ARBA00022679"/>
    </source>
</evidence>
<dbReference type="EMBL" id="JAINDJ010000006">
    <property type="protein sequence ID" value="KAG9443722.1"/>
    <property type="molecule type" value="Genomic_DNA"/>
</dbReference>
<keyword evidence="17" id="KW-1185">Reference proteome</keyword>
<evidence type="ECO:0000259" key="15">
    <source>
        <dbReference type="PROSITE" id="PS50011"/>
    </source>
</evidence>
<keyword evidence="6 12" id="KW-0547">Nucleotide-binding</keyword>
<dbReference type="InterPro" id="IPR001245">
    <property type="entry name" value="Ser-Thr/Tyr_kinase_cat_dom"/>
</dbReference>
<organism evidence="16 17">
    <name type="scientific">Aristolochia fimbriata</name>
    <name type="common">White veined hardy Dutchman's pipe vine</name>
    <dbReference type="NCBI Taxonomy" id="158543"/>
    <lineage>
        <taxon>Eukaryota</taxon>
        <taxon>Viridiplantae</taxon>
        <taxon>Streptophyta</taxon>
        <taxon>Embryophyta</taxon>
        <taxon>Tracheophyta</taxon>
        <taxon>Spermatophyta</taxon>
        <taxon>Magnoliopsida</taxon>
        <taxon>Magnoliidae</taxon>
        <taxon>Piperales</taxon>
        <taxon>Aristolochiaceae</taxon>
        <taxon>Aristolochia</taxon>
    </lineage>
</organism>
<comment type="subcellular location">
    <subcellularLocation>
        <location evidence="1">Cell membrane</location>
        <topology evidence="1">Single-pass membrane protein</topology>
    </subcellularLocation>
</comment>
<proteinExistence type="predicted"/>
<dbReference type="PANTHER" id="PTHR47982:SF54">
    <property type="entry name" value="PROTEIN KINASE SUPERFAMILY PROTEIN"/>
    <property type="match status" value="1"/>
</dbReference>
<dbReference type="PROSITE" id="PS50011">
    <property type="entry name" value="PROTEIN_KINASE_DOM"/>
    <property type="match status" value="1"/>
</dbReference>
<dbReference type="EC" id="2.7.11.1" evidence="2"/>
<keyword evidence="3" id="KW-0723">Serine/threonine-protein kinase</keyword>
<keyword evidence="3" id="KW-0418">Kinase</keyword>
<keyword evidence="9 14" id="KW-0472">Membrane</keyword>
<evidence type="ECO:0000256" key="11">
    <source>
        <dbReference type="ARBA" id="ARBA00048679"/>
    </source>
</evidence>
<dbReference type="PROSITE" id="PS00107">
    <property type="entry name" value="PROTEIN_KINASE_ATP"/>
    <property type="match status" value="1"/>
</dbReference>
<evidence type="ECO:0000256" key="5">
    <source>
        <dbReference type="ARBA" id="ARBA00022692"/>
    </source>
</evidence>
<evidence type="ECO:0000256" key="6">
    <source>
        <dbReference type="ARBA" id="ARBA00022741"/>
    </source>
</evidence>
<dbReference type="InterPro" id="IPR000719">
    <property type="entry name" value="Prot_kinase_dom"/>
</dbReference>
<dbReference type="FunFam" id="3.30.200.20:FF:000162">
    <property type="entry name" value="Adenine nucleotide alpha hydrolase-like domain kinase"/>
    <property type="match status" value="1"/>
</dbReference>
<evidence type="ECO:0000256" key="10">
    <source>
        <dbReference type="ARBA" id="ARBA00047899"/>
    </source>
</evidence>
<dbReference type="GO" id="GO:0004674">
    <property type="term" value="F:protein serine/threonine kinase activity"/>
    <property type="evidence" value="ECO:0007669"/>
    <property type="project" value="UniProtKB-KW"/>
</dbReference>
<dbReference type="SUPFAM" id="SSF56112">
    <property type="entry name" value="Protein kinase-like (PK-like)"/>
    <property type="match status" value="1"/>
</dbReference>
<keyword evidence="7 12" id="KW-0067">ATP-binding</keyword>
<dbReference type="Proteomes" id="UP000825729">
    <property type="component" value="Unassembled WGS sequence"/>
</dbReference>
<dbReference type="AlphaFoldDB" id="A0AAV7E4E4"/>
<evidence type="ECO:0000256" key="13">
    <source>
        <dbReference type="SAM" id="MobiDB-lite"/>
    </source>
</evidence>
<gene>
    <name evidence="16" type="ORF">H6P81_015062</name>
</gene>
<evidence type="ECO:0000256" key="14">
    <source>
        <dbReference type="SAM" id="Phobius"/>
    </source>
</evidence>
<feature type="region of interest" description="Disordered" evidence="13">
    <location>
        <begin position="37"/>
        <end position="68"/>
    </location>
</feature>
<dbReference type="InterPro" id="IPR047117">
    <property type="entry name" value="PERK1-13-like"/>
</dbReference>
<dbReference type="GO" id="GO:0005886">
    <property type="term" value="C:plasma membrane"/>
    <property type="evidence" value="ECO:0007669"/>
    <property type="project" value="UniProtKB-SubCell"/>
</dbReference>
<evidence type="ECO:0000256" key="8">
    <source>
        <dbReference type="ARBA" id="ARBA00022989"/>
    </source>
</evidence>
<evidence type="ECO:0000313" key="17">
    <source>
        <dbReference type="Proteomes" id="UP000825729"/>
    </source>
</evidence>
<evidence type="ECO:0000256" key="9">
    <source>
        <dbReference type="ARBA" id="ARBA00023136"/>
    </source>
</evidence>
<comment type="catalytic activity">
    <reaction evidence="11">
        <text>L-seryl-[protein] + ATP = O-phospho-L-seryl-[protein] + ADP + H(+)</text>
        <dbReference type="Rhea" id="RHEA:17989"/>
        <dbReference type="Rhea" id="RHEA-COMP:9863"/>
        <dbReference type="Rhea" id="RHEA-COMP:11604"/>
        <dbReference type="ChEBI" id="CHEBI:15378"/>
        <dbReference type="ChEBI" id="CHEBI:29999"/>
        <dbReference type="ChEBI" id="CHEBI:30616"/>
        <dbReference type="ChEBI" id="CHEBI:83421"/>
        <dbReference type="ChEBI" id="CHEBI:456216"/>
        <dbReference type="EC" id="2.7.11.1"/>
    </reaction>
</comment>
<protein>
    <recommendedName>
        <fullName evidence="2">non-specific serine/threonine protein kinase</fullName>
        <ecNumber evidence="2">2.7.11.1</ecNumber>
    </recommendedName>
</protein>